<dbReference type="EMBL" id="JYDO01000026">
    <property type="protein sequence ID" value="KRZ76611.1"/>
    <property type="molecule type" value="Genomic_DNA"/>
</dbReference>
<dbReference type="Proteomes" id="UP000054843">
    <property type="component" value="Unassembled WGS sequence"/>
</dbReference>
<evidence type="ECO:0000313" key="1">
    <source>
        <dbReference type="EMBL" id="KRZ76611.1"/>
    </source>
</evidence>
<name>A0A0V1MYE4_9BILA</name>
<sequence>LLNELKRSYSRTCLPENACKFLFHCSAYAYVALDSMVVGMRCAVRPSTFGERRIQDIHEACDGIRFTKKENIFKM</sequence>
<keyword evidence="2" id="KW-1185">Reference proteome</keyword>
<evidence type="ECO:0000313" key="2">
    <source>
        <dbReference type="Proteomes" id="UP000054843"/>
    </source>
</evidence>
<proteinExistence type="predicted"/>
<accession>A0A0V1MYE4</accession>
<feature type="non-terminal residue" evidence="1">
    <location>
        <position position="1"/>
    </location>
</feature>
<dbReference type="AlphaFoldDB" id="A0A0V1MYE4"/>
<protein>
    <submittedName>
        <fullName evidence="1">Uncharacterized protein</fullName>
    </submittedName>
</protein>
<gene>
    <name evidence="1" type="ORF">T10_7654</name>
</gene>
<comment type="caution">
    <text evidence="1">The sequence shown here is derived from an EMBL/GenBank/DDBJ whole genome shotgun (WGS) entry which is preliminary data.</text>
</comment>
<organism evidence="1 2">
    <name type="scientific">Trichinella papuae</name>
    <dbReference type="NCBI Taxonomy" id="268474"/>
    <lineage>
        <taxon>Eukaryota</taxon>
        <taxon>Metazoa</taxon>
        <taxon>Ecdysozoa</taxon>
        <taxon>Nematoda</taxon>
        <taxon>Enoplea</taxon>
        <taxon>Dorylaimia</taxon>
        <taxon>Trichinellida</taxon>
        <taxon>Trichinellidae</taxon>
        <taxon>Trichinella</taxon>
    </lineage>
</organism>
<reference evidence="1 2" key="1">
    <citation type="submission" date="2015-01" db="EMBL/GenBank/DDBJ databases">
        <title>Evolution of Trichinella species and genotypes.</title>
        <authorList>
            <person name="Korhonen P.K."/>
            <person name="Edoardo P."/>
            <person name="Giuseppe L.R."/>
            <person name="Gasser R.B."/>
        </authorList>
    </citation>
    <scope>NUCLEOTIDE SEQUENCE [LARGE SCALE GENOMIC DNA]</scope>
    <source>
        <strain evidence="1">ISS1980</strain>
    </source>
</reference>